<reference evidence="12 13" key="1">
    <citation type="submission" date="2022-09" db="EMBL/GenBank/DDBJ databases">
        <title>Interaction between co-microsymbionts with complementary sets of symbiotic genes in legume-rhizobium systems.</title>
        <authorList>
            <person name="Safronova V."/>
            <person name="Sazanova A."/>
            <person name="Afonin A."/>
            <person name="Chirak E."/>
        </authorList>
    </citation>
    <scope>NUCLEOTIDE SEQUENCE [LARGE SCALE GENOMIC DNA]</scope>
    <source>
        <strain evidence="12 13">A18/4-1</strain>
    </source>
</reference>
<gene>
    <name evidence="12" type="ORF">N8A98_18860</name>
</gene>
<dbReference type="Gene3D" id="3.90.1200.10">
    <property type="match status" value="1"/>
</dbReference>
<dbReference type="SUPFAM" id="SSF56112">
    <property type="entry name" value="Protein kinase-like (PK-like)"/>
    <property type="match status" value="1"/>
</dbReference>
<dbReference type="NCBIfam" id="NF033068">
    <property type="entry name" value="APH_3p"/>
    <property type="match status" value="1"/>
</dbReference>
<evidence type="ECO:0000256" key="5">
    <source>
        <dbReference type="ARBA" id="ARBA00022741"/>
    </source>
</evidence>
<evidence type="ECO:0000256" key="3">
    <source>
        <dbReference type="ARBA" id="ARBA00017903"/>
    </source>
</evidence>
<comment type="catalytic activity">
    <reaction evidence="9">
        <text>kanamycin A + ATP = kanamycin 3'-phosphate + ADP + H(+)</text>
        <dbReference type="Rhea" id="RHEA:24256"/>
        <dbReference type="ChEBI" id="CHEBI:15378"/>
        <dbReference type="ChEBI" id="CHEBI:30616"/>
        <dbReference type="ChEBI" id="CHEBI:57909"/>
        <dbReference type="ChEBI" id="CHEBI:58214"/>
        <dbReference type="ChEBI" id="CHEBI:456216"/>
        <dbReference type="EC" id="2.7.1.95"/>
    </reaction>
</comment>
<accession>A0ABY6CAW8</accession>
<keyword evidence="8 10" id="KW-0046">Antibiotic resistance</keyword>
<dbReference type="Gene3D" id="3.30.200.20">
    <property type="entry name" value="Phosphorylase Kinase, domain 1"/>
    <property type="match status" value="1"/>
</dbReference>
<dbReference type="Proteomes" id="UP001061862">
    <property type="component" value="Chromosome"/>
</dbReference>
<dbReference type="PANTHER" id="PTHR21310">
    <property type="entry name" value="AMINOGLYCOSIDE PHOSPHOTRANSFERASE-RELATED-RELATED"/>
    <property type="match status" value="1"/>
</dbReference>
<keyword evidence="7 10" id="KW-0067">ATP-binding</keyword>
<dbReference type="Pfam" id="PF01636">
    <property type="entry name" value="APH"/>
    <property type="match status" value="1"/>
</dbReference>
<sequence>MIPENLPPSWRAKYADAIWQRQTIGESNASVYRLTPAGGAPLFVKSEQYTALAELPGEIARLDWMAQHGVPCPRIIDVADHADAHWLLMSAVPGHDLASGDLSPDRLIHLYVEALQPLHALNIADCSFDQRIETQLSRAAVRVAAGLVDEDDFDDDRTGWTAIQVLDAARQTAPANEDLVVCHGDACLPNLLADNGAFTGFIDCGRLGIADRYQDLALAHRSLVFNLDTHWADAFLAAYGIAKPDRERMAYFRMLDELF</sequence>
<evidence type="ECO:0000313" key="13">
    <source>
        <dbReference type="Proteomes" id="UP001061862"/>
    </source>
</evidence>
<dbReference type="InterPro" id="IPR051678">
    <property type="entry name" value="AGP_Transferase"/>
</dbReference>
<evidence type="ECO:0000313" key="12">
    <source>
        <dbReference type="EMBL" id="UXN69272.1"/>
    </source>
</evidence>
<evidence type="ECO:0000256" key="7">
    <source>
        <dbReference type="ARBA" id="ARBA00022840"/>
    </source>
</evidence>
<evidence type="ECO:0000256" key="10">
    <source>
        <dbReference type="PIRNR" id="PIRNR000706"/>
    </source>
</evidence>
<dbReference type="PIRSF" id="PIRSF000706">
    <property type="entry name" value="Kanamycin_kin"/>
    <property type="match status" value="1"/>
</dbReference>
<dbReference type="CDD" id="cd05150">
    <property type="entry name" value="APH"/>
    <property type="match status" value="1"/>
</dbReference>
<keyword evidence="4 10" id="KW-0808">Transferase</keyword>
<evidence type="ECO:0000256" key="1">
    <source>
        <dbReference type="ARBA" id="ARBA00006219"/>
    </source>
</evidence>
<evidence type="ECO:0000259" key="11">
    <source>
        <dbReference type="Pfam" id="PF01636"/>
    </source>
</evidence>
<dbReference type="EMBL" id="CP104965">
    <property type="protein sequence ID" value="UXN69272.1"/>
    <property type="molecule type" value="Genomic_DNA"/>
</dbReference>
<evidence type="ECO:0000256" key="8">
    <source>
        <dbReference type="ARBA" id="ARBA00023251"/>
    </source>
</evidence>
<evidence type="ECO:0000256" key="6">
    <source>
        <dbReference type="ARBA" id="ARBA00022777"/>
    </source>
</evidence>
<name>A0ABY6CAW8_9HYPH</name>
<evidence type="ECO:0000256" key="4">
    <source>
        <dbReference type="ARBA" id="ARBA00022679"/>
    </source>
</evidence>
<evidence type="ECO:0000256" key="2">
    <source>
        <dbReference type="ARBA" id="ARBA00012193"/>
    </source>
</evidence>
<dbReference type="InterPro" id="IPR002575">
    <property type="entry name" value="Aminoglycoside_PTrfase"/>
</dbReference>
<organism evidence="12 13">
    <name type="scientific">Devosia neptuniae</name>
    <dbReference type="NCBI Taxonomy" id="191302"/>
    <lineage>
        <taxon>Bacteria</taxon>
        <taxon>Pseudomonadati</taxon>
        <taxon>Pseudomonadota</taxon>
        <taxon>Alphaproteobacteria</taxon>
        <taxon>Hyphomicrobiales</taxon>
        <taxon>Devosiaceae</taxon>
        <taxon>Devosia</taxon>
    </lineage>
</organism>
<keyword evidence="13" id="KW-1185">Reference proteome</keyword>
<keyword evidence="5 10" id="KW-0547">Nucleotide-binding</keyword>
<protein>
    <recommendedName>
        <fullName evidence="3">Aminoglycoside 3'-phosphotransferase</fullName>
        <ecNumber evidence="2">2.7.1.95</ecNumber>
    </recommendedName>
</protein>
<dbReference type="InterPro" id="IPR024165">
    <property type="entry name" value="Kan/Strep_kinase"/>
</dbReference>
<proteinExistence type="inferred from homology"/>
<evidence type="ECO:0000256" key="9">
    <source>
        <dbReference type="ARBA" id="ARBA00048925"/>
    </source>
</evidence>
<keyword evidence="6 10" id="KW-0418">Kinase</keyword>
<dbReference type="RefSeq" id="WP_262167626.1">
    <property type="nucleotide sequence ID" value="NZ_CP104965.1"/>
</dbReference>
<dbReference type="EC" id="2.7.1.95" evidence="2"/>
<dbReference type="InterPro" id="IPR011009">
    <property type="entry name" value="Kinase-like_dom_sf"/>
</dbReference>
<comment type="similarity">
    <text evidence="1 10">Belongs to the aminoglycoside phosphotransferase family.</text>
</comment>
<dbReference type="PANTHER" id="PTHR21310:SF41">
    <property type="entry name" value="3'-PHOSPHOTRANSFERASE, PUTATIVE-RELATED"/>
    <property type="match status" value="1"/>
</dbReference>
<feature type="domain" description="Aminoglycoside phosphotransferase" evidence="11">
    <location>
        <begin position="25"/>
        <end position="251"/>
    </location>
</feature>